<keyword evidence="3" id="KW-1185">Reference proteome</keyword>
<feature type="transmembrane region" description="Helical" evidence="1">
    <location>
        <begin position="34"/>
        <end position="51"/>
    </location>
</feature>
<gene>
    <name evidence="2" type="ORF">ACFQIC_03350</name>
</gene>
<evidence type="ECO:0000256" key="1">
    <source>
        <dbReference type="SAM" id="Phobius"/>
    </source>
</evidence>
<proteinExistence type="predicted"/>
<dbReference type="Proteomes" id="UP001596410">
    <property type="component" value="Unassembled WGS sequence"/>
</dbReference>
<keyword evidence="1" id="KW-1133">Transmembrane helix</keyword>
<dbReference type="EMBL" id="JBHSZV010000010">
    <property type="protein sequence ID" value="MFC7060906.1"/>
    <property type="molecule type" value="Genomic_DNA"/>
</dbReference>
<dbReference type="RefSeq" id="WP_204708741.1">
    <property type="nucleotide sequence ID" value="NZ_JBHSZV010000010.1"/>
</dbReference>
<feature type="transmembrane region" description="Helical" evidence="1">
    <location>
        <begin position="7"/>
        <end position="28"/>
    </location>
</feature>
<keyword evidence="1" id="KW-0812">Transmembrane</keyword>
<comment type="caution">
    <text evidence="2">The sequence shown here is derived from an EMBL/GenBank/DDBJ whole genome shotgun (WGS) entry which is preliminary data.</text>
</comment>
<keyword evidence="1" id="KW-0472">Membrane</keyword>
<accession>A0ABW2EHB8</accession>
<protein>
    <submittedName>
        <fullName evidence="2">Uncharacterized protein</fullName>
    </submittedName>
</protein>
<sequence>MQRKLSIAGWVLFLIGAGIWLFEVEVAIKEADSILIGLGAILLLFSGIMKIKHQQT</sequence>
<evidence type="ECO:0000313" key="3">
    <source>
        <dbReference type="Proteomes" id="UP001596410"/>
    </source>
</evidence>
<name>A0ABW2EHB8_9BACI</name>
<organism evidence="2 3">
    <name type="scientific">Halobacillus seohaensis</name>
    <dbReference type="NCBI Taxonomy" id="447421"/>
    <lineage>
        <taxon>Bacteria</taxon>
        <taxon>Bacillati</taxon>
        <taxon>Bacillota</taxon>
        <taxon>Bacilli</taxon>
        <taxon>Bacillales</taxon>
        <taxon>Bacillaceae</taxon>
        <taxon>Halobacillus</taxon>
    </lineage>
</organism>
<evidence type="ECO:0000313" key="2">
    <source>
        <dbReference type="EMBL" id="MFC7060906.1"/>
    </source>
</evidence>
<reference evidence="3" key="1">
    <citation type="journal article" date="2019" name="Int. J. Syst. Evol. Microbiol.">
        <title>The Global Catalogue of Microorganisms (GCM) 10K type strain sequencing project: providing services to taxonomists for standard genome sequencing and annotation.</title>
        <authorList>
            <consortium name="The Broad Institute Genomics Platform"/>
            <consortium name="The Broad Institute Genome Sequencing Center for Infectious Disease"/>
            <person name="Wu L."/>
            <person name="Ma J."/>
        </authorList>
    </citation>
    <scope>NUCLEOTIDE SEQUENCE [LARGE SCALE GENOMIC DNA]</scope>
    <source>
        <strain evidence="3">CGMCC 4.1621</strain>
    </source>
</reference>